<accession>A0ABR4FHW7</accession>
<evidence type="ECO:0000313" key="3">
    <source>
        <dbReference type="Proteomes" id="UP001610563"/>
    </source>
</evidence>
<organism evidence="2 3">
    <name type="scientific">Aspergillus keveii</name>
    <dbReference type="NCBI Taxonomy" id="714993"/>
    <lineage>
        <taxon>Eukaryota</taxon>
        <taxon>Fungi</taxon>
        <taxon>Dikarya</taxon>
        <taxon>Ascomycota</taxon>
        <taxon>Pezizomycotina</taxon>
        <taxon>Eurotiomycetes</taxon>
        <taxon>Eurotiomycetidae</taxon>
        <taxon>Eurotiales</taxon>
        <taxon>Aspergillaceae</taxon>
        <taxon>Aspergillus</taxon>
        <taxon>Aspergillus subgen. Nidulantes</taxon>
    </lineage>
</organism>
<reference evidence="2 3" key="1">
    <citation type="submission" date="2024-07" db="EMBL/GenBank/DDBJ databases">
        <title>Section-level genome sequencing and comparative genomics of Aspergillus sections Usti and Cavernicolus.</title>
        <authorList>
            <consortium name="Lawrence Berkeley National Laboratory"/>
            <person name="Nybo J.L."/>
            <person name="Vesth T.C."/>
            <person name="Theobald S."/>
            <person name="Frisvad J.C."/>
            <person name="Larsen T.O."/>
            <person name="Kjaerboelling I."/>
            <person name="Rothschild-Mancinelli K."/>
            <person name="Lyhne E.K."/>
            <person name="Kogle M.E."/>
            <person name="Barry K."/>
            <person name="Clum A."/>
            <person name="Na H."/>
            <person name="Ledsgaard L."/>
            <person name="Lin J."/>
            <person name="Lipzen A."/>
            <person name="Kuo A."/>
            <person name="Riley R."/>
            <person name="Mondo S."/>
            <person name="Labutti K."/>
            <person name="Haridas S."/>
            <person name="Pangalinan J."/>
            <person name="Salamov A.A."/>
            <person name="Simmons B.A."/>
            <person name="Magnuson J.K."/>
            <person name="Chen J."/>
            <person name="Drula E."/>
            <person name="Henrissat B."/>
            <person name="Wiebenga A."/>
            <person name="Lubbers R.J."/>
            <person name="Gomes A.C."/>
            <person name="Makela M.R."/>
            <person name="Stajich J."/>
            <person name="Grigoriev I.V."/>
            <person name="Mortensen U.H."/>
            <person name="De Vries R.P."/>
            <person name="Baker S.E."/>
            <person name="Andersen M.R."/>
        </authorList>
    </citation>
    <scope>NUCLEOTIDE SEQUENCE [LARGE SCALE GENOMIC DNA]</scope>
    <source>
        <strain evidence="2 3">CBS 209.92</strain>
    </source>
</reference>
<sequence>MASHSVIPDDLDRYERSDSLVAHSSAEEDDDDQEDLYGHSGDEDGDKYDDDVDEEEEEDADARDQEEHGIEETLEELEEHTHVHTRGALQILAFERESYSEEVSVNCLVSRDDDEEWKVLDDAEQKKQRERDNGAVRAVRGAEHPSFIREAVGGRAQFRICIIQLVKAFS</sequence>
<keyword evidence="3" id="KW-1185">Reference proteome</keyword>
<name>A0ABR4FHW7_9EURO</name>
<gene>
    <name evidence="2" type="ORF">BJX66DRAFT_319721</name>
</gene>
<feature type="region of interest" description="Disordered" evidence="1">
    <location>
        <begin position="1"/>
        <end position="69"/>
    </location>
</feature>
<dbReference type="EMBL" id="JBFTWV010000309">
    <property type="protein sequence ID" value="KAL2782843.1"/>
    <property type="molecule type" value="Genomic_DNA"/>
</dbReference>
<feature type="compositionally biased region" description="Acidic residues" evidence="1">
    <location>
        <begin position="43"/>
        <end position="61"/>
    </location>
</feature>
<protein>
    <submittedName>
        <fullName evidence="2">Uncharacterized protein</fullName>
    </submittedName>
</protein>
<evidence type="ECO:0000256" key="1">
    <source>
        <dbReference type="SAM" id="MobiDB-lite"/>
    </source>
</evidence>
<evidence type="ECO:0000313" key="2">
    <source>
        <dbReference type="EMBL" id="KAL2782843.1"/>
    </source>
</evidence>
<proteinExistence type="predicted"/>
<comment type="caution">
    <text evidence="2">The sequence shown here is derived from an EMBL/GenBank/DDBJ whole genome shotgun (WGS) entry which is preliminary data.</text>
</comment>
<dbReference type="Proteomes" id="UP001610563">
    <property type="component" value="Unassembled WGS sequence"/>
</dbReference>